<name>A0A6J6FZH6_9ZZZZ</name>
<sequence>MSGMFCANHGAMGFFSNRRRLRSRNCVIHLGSPFHHEIWSTTGLLRPFSGLNAYSTSSLQPSEYLLRSRSKEVTVAPKCQNADPGGGAEFPLPP</sequence>
<reference evidence="2" key="1">
    <citation type="submission" date="2020-05" db="EMBL/GenBank/DDBJ databases">
        <authorList>
            <person name="Chiriac C."/>
            <person name="Salcher M."/>
            <person name="Ghai R."/>
            <person name="Kavagutti S V."/>
        </authorList>
    </citation>
    <scope>NUCLEOTIDE SEQUENCE</scope>
</reference>
<dbReference type="EMBL" id="CAEZTS010000215">
    <property type="protein sequence ID" value="CAB4594347.1"/>
    <property type="molecule type" value="Genomic_DNA"/>
</dbReference>
<proteinExistence type="predicted"/>
<dbReference type="AlphaFoldDB" id="A0A6J6FZH6"/>
<feature type="region of interest" description="Disordered" evidence="1">
    <location>
        <begin position="75"/>
        <end position="94"/>
    </location>
</feature>
<evidence type="ECO:0000256" key="1">
    <source>
        <dbReference type="SAM" id="MobiDB-lite"/>
    </source>
</evidence>
<evidence type="ECO:0000313" key="2">
    <source>
        <dbReference type="EMBL" id="CAB4594347.1"/>
    </source>
</evidence>
<protein>
    <submittedName>
        <fullName evidence="2">Unannotated protein</fullName>
    </submittedName>
</protein>
<gene>
    <name evidence="2" type="ORF">UFOPK1722_01803</name>
</gene>
<organism evidence="2">
    <name type="scientific">freshwater metagenome</name>
    <dbReference type="NCBI Taxonomy" id="449393"/>
    <lineage>
        <taxon>unclassified sequences</taxon>
        <taxon>metagenomes</taxon>
        <taxon>ecological metagenomes</taxon>
    </lineage>
</organism>
<accession>A0A6J6FZH6</accession>